<dbReference type="RefSeq" id="WP_169604897.1">
    <property type="nucleotide sequence ID" value="NZ_CP051481.1"/>
</dbReference>
<dbReference type="SUPFAM" id="SSF53474">
    <property type="entry name" value="alpha/beta-Hydrolases"/>
    <property type="match status" value="1"/>
</dbReference>
<gene>
    <name evidence="4" type="ORF">HGG69_00685</name>
</gene>
<proteinExistence type="inferred from homology"/>
<protein>
    <submittedName>
        <fullName evidence="4">Alpha/beta hydrolase</fullName>
    </submittedName>
</protein>
<evidence type="ECO:0000256" key="1">
    <source>
        <dbReference type="ARBA" id="ARBA00006989"/>
    </source>
</evidence>
<sequence>MYKQYEILGETINVYFEKELNQDDTICLFIHGFGSSNDIMKPIQRIGNRKFIIVSIDLPGCGKSSWNVKPISILNYMEITKEFINKYLLHNEVYIVAHSLGAWSGLYAVKNTHAKHALLLGPAHYHLTPNRIEFALKYLIPKTEEDAIYSYITLSAFPERFKATAHMYAKSVISESNDRAERFEHMLHNEMMNKEFVNKVLNKELYGGSNKYTIVVGEKDLYTRPDEISIIAKEHNKTMNLIPEAGHAIFVDQPIAVLNFINEMIENEK</sequence>
<dbReference type="EMBL" id="CP051481">
    <property type="protein sequence ID" value="QJG66846.1"/>
    <property type="molecule type" value="Genomic_DNA"/>
</dbReference>
<dbReference type="Pfam" id="PF12697">
    <property type="entry name" value="Abhydrolase_6"/>
    <property type="match status" value="1"/>
</dbReference>
<comment type="similarity">
    <text evidence="1">Belongs to the lipase/esterase LIP3/BchO family.</text>
</comment>
<dbReference type="Gene3D" id="3.40.50.1820">
    <property type="entry name" value="alpha/beta hydrolase"/>
    <property type="match status" value="1"/>
</dbReference>
<dbReference type="PANTHER" id="PTHR43798:SF33">
    <property type="entry name" value="HYDROLASE, PUTATIVE (AFU_ORTHOLOGUE AFUA_2G14860)-RELATED"/>
    <property type="match status" value="1"/>
</dbReference>
<dbReference type="InterPro" id="IPR000073">
    <property type="entry name" value="AB_hydrolase_1"/>
</dbReference>
<name>A0A858U7Y8_9MOLU</name>
<evidence type="ECO:0000259" key="3">
    <source>
        <dbReference type="Pfam" id="PF12697"/>
    </source>
</evidence>
<dbReference type="GO" id="GO:0052689">
    <property type="term" value="F:carboxylic ester hydrolase activity"/>
    <property type="evidence" value="ECO:0007669"/>
    <property type="project" value="UniProtKB-KW"/>
</dbReference>
<feature type="domain" description="AB hydrolase-1" evidence="3">
    <location>
        <begin position="28"/>
        <end position="257"/>
    </location>
</feature>
<evidence type="ECO:0000313" key="4">
    <source>
        <dbReference type="EMBL" id="QJG66846.1"/>
    </source>
</evidence>
<keyword evidence="4" id="KW-0378">Hydrolase</keyword>
<dbReference type="InterPro" id="IPR029058">
    <property type="entry name" value="AB_hydrolase_fold"/>
</dbReference>
<dbReference type="KEGG" id="mphe:HGG69_00685"/>
<evidence type="ECO:0000256" key="2">
    <source>
        <dbReference type="ARBA" id="ARBA00022487"/>
    </source>
</evidence>
<keyword evidence="5" id="KW-1185">Reference proteome</keyword>
<evidence type="ECO:0000313" key="5">
    <source>
        <dbReference type="Proteomes" id="UP000501060"/>
    </source>
</evidence>
<dbReference type="PANTHER" id="PTHR43798">
    <property type="entry name" value="MONOACYLGLYCEROL LIPASE"/>
    <property type="match status" value="1"/>
</dbReference>
<dbReference type="InterPro" id="IPR050266">
    <property type="entry name" value="AB_hydrolase_sf"/>
</dbReference>
<dbReference type="Proteomes" id="UP000501060">
    <property type="component" value="Chromosome"/>
</dbReference>
<keyword evidence="2" id="KW-0719">Serine esterase</keyword>
<dbReference type="AlphaFoldDB" id="A0A858U7Y8"/>
<reference evidence="4 5" key="1">
    <citation type="submission" date="2020-04" db="EMBL/GenBank/DDBJ databases">
        <title>Novel Mycoplasma species detected in Phocoena phocoena (harbor porpoise) from the USA.</title>
        <authorList>
            <person name="Volokhov D.V."/>
        </authorList>
    </citation>
    <scope>NUCLEOTIDE SEQUENCE [LARGE SCALE GENOMIC DNA]</scope>
    <source>
        <strain evidence="4 5">Phocoena C-264-GEN</strain>
    </source>
</reference>
<accession>A0A858U7Y8</accession>
<dbReference type="GO" id="GO:0016020">
    <property type="term" value="C:membrane"/>
    <property type="evidence" value="ECO:0007669"/>
    <property type="project" value="TreeGrafter"/>
</dbReference>
<organism evidence="4 5">
    <name type="scientific">Mycoplasma phocoenae</name>
    <dbReference type="NCBI Taxonomy" id="754517"/>
    <lineage>
        <taxon>Bacteria</taxon>
        <taxon>Bacillati</taxon>
        <taxon>Mycoplasmatota</taxon>
        <taxon>Mollicutes</taxon>
        <taxon>Mycoplasmataceae</taxon>
        <taxon>Mycoplasma</taxon>
    </lineage>
</organism>